<dbReference type="Proteomes" id="UP000276215">
    <property type="component" value="Unassembled WGS sequence"/>
</dbReference>
<dbReference type="GO" id="GO:0003677">
    <property type="term" value="F:DNA binding"/>
    <property type="evidence" value="ECO:0007669"/>
    <property type="project" value="TreeGrafter"/>
</dbReference>
<protein>
    <submittedName>
        <fullName evidence="2">DDE-domain-containing protein</fullName>
    </submittedName>
</protein>
<dbReference type="InterPro" id="IPR050863">
    <property type="entry name" value="CenT-Element_Derived"/>
</dbReference>
<evidence type="ECO:0000259" key="1">
    <source>
        <dbReference type="Pfam" id="PF03184"/>
    </source>
</evidence>
<feature type="non-terminal residue" evidence="2">
    <location>
        <position position="1"/>
    </location>
</feature>
<dbReference type="InterPro" id="IPR004875">
    <property type="entry name" value="DDE_SF_endonuclease_dom"/>
</dbReference>
<dbReference type="AlphaFoldDB" id="A0A3N4JL06"/>
<evidence type="ECO:0000313" key="2">
    <source>
        <dbReference type="EMBL" id="RPA98939.1"/>
    </source>
</evidence>
<dbReference type="OrthoDB" id="125347at2759"/>
<keyword evidence="3" id="KW-1185">Reference proteome</keyword>
<name>A0A3N4JL06_9PEZI</name>
<dbReference type="EMBL" id="ML120392">
    <property type="protein sequence ID" value="RPA98939.1"/>
    <property type="molecule type" value="Genomic_DNA"/>
</dbReference>
<evidence type="ECO:0000313" key="3">
    <source>
        <dbReference type="Proteomes" id="UP000276215"/>
    </source>
</evidence>
<dbReference type="STRING" id="1336337.A0A3N4JL06"/>
<reference evidence="2 3" key="1">
    <citation type="journal article" date="2018" name="Nat. Ecol. Evol.">
        <title>Pezizomycetes genomes reveal the molecular basis of ectomycorrhizal truffle lifestyle.</title>
        <authorList>
            <person name="Murat C."/>
            <person name="Payen T."/>
            <person name="Noel B."/>
            <person name="Kuo A."/>
            <person name="Morin E."/>
            <person name="Chen J."/>
            <person name="Kohler A."/>
            <person name="Krizsan K."/>
            <person name="Balestrini R."/>
            <person name="Da Silva C."/>
            <person name="Montanini B."/>
            <person name="Hainaut M."/>
            <person name="Levati E."/>
            <person name="Barry K.W."/>
            <person name="Belfiori B."/>
            <person name="Cichocki N."/>
            <person name="Clum A."/>
            <person name="Dockter R.B."/>
            <person name="Fauchery L."/>
            <person name="Guy J."/>
            <person name="Iotti M."/>
            <person name="Le Tacon F."/>
            <person name="Lindquist E.A."/>
            <person name="Lipzen A."/>
            <person name="Malagnac F."/>
            <person name="Mello A."/>
            <person name="Molinier V."/>
            <person name="Miyauchi S."/>
            <person name="Poulain J."/>
            <person name="Riccioni C."/>
            <person name="Rubini A."/>
            <person name="Sitrit Y."/>
            <person name="Splivallo R."/>
            <person name="Traeger S."/>
            <person name="Wang M."/>
            <person name="Zifcakova L."/>
            <person name="Wipf D."/>
            <person name="Zambonelli A."/>
            <person name="Paolocci F."/>
            <person name="Nowrousian M."/>
            <person name="Ottonello S."/>
            <person name="Baldrian P."/>
            <person name="Spatafora J.W."/>
            <person name="Henrissat B."/>
            <person name="Nagy L.G."/>
            <person name="Aury J.M."/>
            <person name="Wincker P."/>
            <person name="Grigoriev I.V."/>
            <person name="Bonfante P."/>
            <person name="Martin F.M."/>
        </authorList>
    </citation>
    <scope>NUCLEOTIDE SEQUENCE [LARGE SCALE GENOMIC DNA]</scope>
    <source>
        <strain evidence="2 3">120613-1</strain>
    </source>
</reference>
<sequence length="212" mass="24326">FKSWFQIGRLVRHGHSAEVNQSELPSDRATIAQQLSQFSSHDIYNADESGLVFNKQPNSSNVRLAPNKALKGGKDEKTHITTFHIVNQAGTDKRKLWVIGRARTPKAFRQNHINVANLPVFYRFNKWAWMLSRLWYEFLRSLNDEMHIQHCHIALISDNCHSHPPLDKPPIDYTGPTPPILTNLTLIFLPPCKTAYLWPLDMGIIKAFKAAY</sequence>
<organism evidence="2 3">
    <name type="scientific">Choiromyces venosus 120613-1</name>
    <dbReference type="NCBI Taxonomy" id="1336337"/>
    <lineage>
        <taxon>Eukaryota</taxon>
        <taxon>Fungi</taxon>
        <taxon>Dikarya</taxon>
        <taxon>Ascomycota</taxon>
        <taxon>Pezizomycotina</taxon>
        <taxon>Pezizomycetes</taxon>
        <taxon>Pezizales</taxon>
        <taxon>Tuberaceae</taxon>
        <taxon>Choiromyces</taxon>
    </lineage>
</organism>
<dbReference type="PANTHER" id="PTHR19303:SF73">
    <property type="entry name" value="PROTEIN PDC2"/>
    <property type="match status" value="1"/>
</dbReference>
<dbReference type="Pfam" id="PF03184">
    <property type="entry name" value="DDE_1"/>
    <property type="match status" value="1"/>
</dbReference>
<gene>
    <name evidence="2" type="ORF">L873DRAFT_1911461</name>
</gene>
<accession>A0A3N4JL06</accession>
<proteinExistence type="predicted"/>
<dbReference type="PANTHER" id="PTHR19303">
    <property type="entry name" value="TRANSPOSON"/>
    <property type="match status" value="1"/>
</dbReference>
<feature type="domain" description="DDE-1" evidence="1">
    <location>
        <begin position="78"/>
        <end position="212"/>
    </location>
</feature>
<dbReference type="GO" id="GO:0005634">
    <property type="term" value="C:nucleus"/>
    <property type="evidence" value="ECO:0007669"/>
    <property type="project" value="TreeGrafter"/>
</dbReference>